<sequence>ASFGRNLDAQGYFGRLQSLQSTPGGLTIIVAGDYMGAVIVTRERLPMSDGLASSGEEDRRFPYLDKLAVHPDSQGTGLADILWSSLQRAFPTCVWRSRVANKVNGWYFERATGHWRIPQASGASPYWICFWYQGNDRTVDCQRMLASIIPVVESIPPSFTS</sequence>
<keyword evidence="2" id="KW-1185">Reference proteome</keyword>
<reference evidence="1" key="1">
    <citation type="submission" date="2022-06" db="EMBL/GenBank/DDBJ databases">
        <title>Phylogenomic reconstructions and comparative analyses of Kickxellomycotina fungi.</title>
        <authorList>
            <person name="Reynolds N.K."/>
            <person name="Stajich J.E."/>
            <person name="Barry K."/>
            <person name="Grigoriev I.V."/>
            <person name="Crous P."/>
            <person name="Smith M.E."/>
        </authorList>
    </citation>
    <scope>NUCLEOTIDE SEQUENCE</scope>
    <source>
        <strain evidence="1">RSA 2271</strain>
    </source>
</reference>
<dbReference type="EC" id="2.3.1.1" evidence="1"/>
<keyword evidence="1" id="KW-0012">Acyltransferase</keyword>
<evidence type="ECO:0000313" key="2">
    <source>
        <dbReference type="Proteomes" id="UP001145114"/>
    </source>
</evidence>
<evidence type="ECO:0000313" key="1">
    <source>
        <dbReference type="EMBL" id="KAJ1673498.1"/>
    </source>
</evidence>
<dbReference type="Proteomes" id="UP001145114">
    <property type="component" value="Unassembled WGS sequence"/>
</dbReference>
<dbReference type="EMBL" id="JAMZIH010006870">
    <property type="protein sequence ID" value="KAJ1673498.1"/>
    <property type="molecule type" value="Genomic_DNA"/>
</dbReference>
<comment type="caution">
    <text evidence="1">The sequence shown here is derived from an EMBL/GenBank/DDBJ whole genome shotgun (WGS) entry which is preliminary data.</text>
</comment>
<organism evidence="1 2">
    <name type="scientific">Spiromyces aspiralis</name>
    <dbReference type="NCBI Taxonomy" id="68401"/>
    <lineage>
        <taxon>Eukaryota</taxon>
        <taxon>Fungi</taxon>
        <taxon>Fungi incertae sedis</taxon>
        <taxon>Zoopagomycota</taxon>
        <taxon>Kickxellomycotina</taxon>
        <taxon>Kickxellomycetes</taxon>
        <taxon>Kickxellales</taxon>
        <taxon>Kickxellaceae</taxon>
        <taxon>Spiromyces</taxon>
    </lineage>
</organism>
<feature type="non-terminal residue" evidence="1">
    <location>
        <position position="1"/>
    </location>
</feature>
<gene>
    <name evidence="1" type="primary">ARG2</name>
    <name evidence="1" type="ORF">EV182_005112</name>
</gene>
<proteinExistence type="predicted"/>
<accession>A0ACC1HAG8</accession>
<keyword evidence="1" id="KW-0808">Transferase</keyword>
<name>A0ACC1HAG8_9FUNG</name>
<protein>
    <submittedName>
        <fullName evidence="1">Amino-acid acetyltransferase, mitochondrial</fullName>
        <ecNumber evidence="1">2.3.1.1</ecNumber>
    </submittedName>
</protein>